<evidence type="ECO:0000259" key="3">
    <source>
        <dbReference type="SMART" id="SM00306"/>
    </source>
</evidence>
<dbReference type="Pfam" id="PF01079">
    <property type="entry name" value="Hint"/>
    <property type="match status" value="2"/>
</dbReference>
<dbReference type="EMBL" id="JARAKH010000049">
    <property type="protein sequence ID" value="KAK8375838.1"/>
    <property type="molecule type" value="Genomic_DNA"/>
</dbReference>
<feature type="chain" id="PRO_5043519518" evidence="1">
    <location>
        <begin position="22"/>
        <end position="345"/>
    </location>
</feature>
<dbReference type="PANTHER" id="PTHR11889">
    <property type="entry name" value="HEDGEHOG"/>
    <property type="match status" value="1"/>
</dbReference>
<evidence type="ECO:0000313" key="4">
    <source>
        <dbReference type="EMBL" id="KAK8375838.1"/>
    </source>
</evidence>
<dbReference type="InterPro" id="IPR003586">
    <property type="entry name" value="Hint_dom_C"/>
</dbReference>
<dbReference type="InterPro" id="IPR036844">
    <property type="entry name" value="Hint_dom_sf"/>
</dbReference>
<dbReference type="Proteomes" id="UP001487740">
    <property type="component" value="Unassembled WGS sequence"/>
</dbReference>
<organism evidence="4 5">
    <name type="scientific">Scylla paramamosain</name>
    <name type="common">Mud crab</name>
    <dbReference type="NCBI Taxonomy" id="85552"/>
    <lineage>
        <taxon>Eukaryota</taxon>
        <taxon>Metazoa</taxon>
        <taxon>Ecdysozoa</taxon>
        <taxon>Arthropoda</taxon>
        <taxon>Crustacea</taxon>
        <taxon>Multicrustacea</taxon>
        <taxon>Malacostraca</taxon>
        <taxon>Eumalacostraca</taxon>
        <taxon>Eucarida</taxon>
        <taxon>Decapoda</taxon>
        <taxon>Pleocyemata</taxon>
        <taxon>Brachyura</taxon>
        <taxon>Eubrachyura</taxon>
        <taxon>Portunoidea</taxon>
        <taxon>Portunidae</taxon>
        <taxon>Portuninae</taxon>
        <taxon>Scylla</taxon>
    </lineage>
</organism>
<dbReference type="Gene3D" id="2.170.16.10">
    <property type="entry name" value="Hedgehog/Intein (Hint) domain"/>
    <property type="match status" value="1"/>
</dbReference>
<dbReference type="SMART" id="SM00306">
    <property type="entry name" value="HintN"/>
    <property type="match status" value="1"/>
</dbReference>
<dbReference type="SUPFAM" id="SSF51294">
    <property type="entry name" value="Hedgehog/intein (Hint) domain"/>
    <property type="match status" value="1"/>
</dbReference>
<protein>
    <submittedName>
        <fullName evidence="4">Uncharacterized protein</fullName>
    </submittedName>
</protein>
<name>A0AAW0SKG9_SCYPA</name>
<dbReference type="InterPro" id="IPR003587">
    <property type="entry name" value="Hint_dom_N"/>
</dbReference>
<dbReference type="InterPro" id="IPR001767">
    <property type="entry name" value="Hedgehog_Hint"/>
</dbReference>
<dbReference type="CDD" id="cd00081">
    <property type="entry name" value="Hint"/>
    <property type="match status" value="1"/>
</dbReference>
<sequence length="345" mass="37726">MTLGGGCRLLLVTLVFSQALALPHPQPPDVLGLDDDWTEGGRDLDVFLRQTRKHARPMFYINCGYRDLCYCYSKITRHHYCCSCDVGACFPAHARAATPAGTSTPMHHLRTGDQVLAVDSAGSVVASRVLGFLDRRPRETALYLTLRTSRGHNLTLPVSVFGGDVNVGDVIFSANQTGVEPTEVVAIEYEVMQGAYVPLTKEGTLVVDGTFVSCYASYRHSLAHKFLAPARALPSLLRLRPGYLTRIVTSAQQVVWEILQGILGSEGGVVGQDVLLVEEEGEGEAFLVSVVKQIGRLWYSSEQATPFVMQVRSSAPQDGLLQKLWLPVPLPRVASSLMGLLTRTW</sequence>
<evidence type="ECO:0000259" key="2">
    <source>
        <dbReference type="SMART" id="SM00305"/>
    </source>
</evidence>
<comment type="caution">
    <text evidence="4">The sequence shown here is derived from an EMBL/GenBank/DDBJ whole genome shotgun (WGS) entry which is preliminary data.</text>
</comment>
<evidence type="ECO:0000313" key="5">
    <source>
        <dbReference type="Proteomes" id="UP001487740"/>
    </source>
</evidence>
<gene>
    <name evidence="4" type="ORF">O3P69_008526</name>
</gene>
<feature type="signal peptide" evidence="1">
    <location>
        <begin position="1"/>
        <end position="21"/>
    </location>
</feature>
<dbReference type="GO" id="GO:0016540">
    <property type="term" value="P:protein autoprocessing"/>
    <property type="evidence" value="ECO:0007669"/>
    <property type="project" value="InterPro"/>
</dbReference>
<proteinExistence type="predicted"/>
<reference evidence="4 5" key="1">
    <citation type="submission" date="2023-03" db="EMBL/GenBank/DDBJ databases">
        <title>High-quality genome of Scylla paramamosain provides insights in environmental adaptation.</title>
        <authorList>
            <person name="Zhang L."/>
        </authorList>
    </citation>
    <scope>NUCLEOTIDE SEQUENCE [LARGE SCALE GENOMIC DNA]</scope>
    <source>
        <strain evidence="4">LZ_2023a</strain>
        <tissue evidence="4">Muscle</tissue>
    </source>
</reference>
<dbReference type="SMART" id="SM00305">
    <property type="entry name" value="HintC"/>
    <property type="match status" value="1"/>
</dbReference>
<keyword evidence="1" id="KW-0732">Signal</keyword>
<accession>A0AAW0SKG9</accession>
<dbReference type="PANTHER" id="PTHR11889:SF31">
    <property type="entry name" value="PROTEIN HEDGEHOG"/>
    <property type="match status" value="1"/>
</dbReference>
<feature type="domain" description="Hint" evidence="2">
    <location>
        <begin position="176"/>
        <end position="220"/>
    </location>
</feature>
<dbReference type="AlphaFoldDB" id="A0AAW0SKG9"/>
<evidence type="ECO:0000256" key="1">
    <source>
        <dbReference type="SAM" id="SignalP"/>
    </source>
</evidence>
<dbReference type="InterPro" id="IPR050387">
    <property type="entry name" value="Hedgehog_Signaling"/>
</dbReference>
<keyword evidence="5" id="KW-1185">Reference proteome</keyword>
<feature type="domain" description="Hint" evidence="3">
    <location>
        <begin position="87"/>
        <end position="175"/>
    </location>
</feature>